<proteinExistence type="predicted"/>
<dbReference type="Proteomes" id="UP000236584">
    <property type="component" value="Chromosome"/>
</dbReference>
<dbReference type="InterPro" id="IPR016040">
    <property type="entry name" value="NAD(P)-bd_dom"/>
</dbReference>
<name>A0A2I8VKH4_9EURY</name>
<evidence type="ECO:0000259" key="1">
    <source>
        <dbReference type="Pfam" id="PF13460"/>
    </source>
</evidence>
<feature type="domain" description="NAD(P)-binding" evidence="1">
    <location>
        <begin position="7"/>
        <end position="180"/>
    </location>
</feature>
<dbReference type="Pfam" id="PF13460">
    <property type="entry name" value="NAD_binding_10"/>
    <property type="match status" value="1"/>
</dbReference>
<dbReference type="InterPro" id="IPR036291">
    <property type="entry name" value="NAD(P)-bd_dom_sf"/>
</dbReference>
<dbReference type="PANTHER" id="PTHR48079:SF6">
    <property type="entry name" value="NAD(P)-BINDING DOMAIN-CONTAINING PROTEIN-RELATED"/>
    <property type="match status" value="1"/>
</dbReference>
<dbReference type="EMBL" id="CP026309">
    <property type="protein sequence ID" value="AUV82433.1"/>
    <property type="molecule type" value="Genomic_DNA"/>
</dbReference>
<dbReference type="GO" id="GO:0005737">
    <property type="term" value="C:cytoplasm"/>
    <property type="evidence" value="ECO:0007669"/>
    <property type="project" value="TreeGrafter"/>
</dbReference>
<dbReference type="KEGG" id="srub:C2R22_12930"/>
<dbReference type="RefSeq" id="WP_103426122.1">
    <property type="nucleotide sequence ID" value="NZ_CP026309.1"/>
</dbReference>
<keyword evidence="3" id="KW-1185">Reference proteome</keyword>
<dbReference type="PANTHER" id="PTHR48079">
    <property type="entry name" value="PROTEIN YEEZ"/>
    <property type="match status" value="1"/>
</dbReference>
<dbReference type="AlphaFoldDB" id="A0A2I8VKH4"/>
<protein>
    <submittedName>
        <fullName evidence="2">Epimerase</fullName>
    </submittedName>
</protein>
<dbReference type="SUPFAM" id="SSF51735">
    <property type="entry name" value="NAD(P)-binding Rossmann-fold domains"/>
    <property type="match status" value="1"/>
</dbReference>
<dbReference type="InterPro" id="IPR051783">
    <property type="entry name" value="NAD(P)-dependent_oxidoreduct"/>
</dbReference>
<dbReference type="GeneID" id="35593011"/>
<reference evidence="2 3" key="1">
    <citation type="submission" date="2018-01" db="EMBL/GenBank/DDBJ databases">
        <title>Complete genome sequence of Salinigranum rubrum GX10T, an extremely halophilic archaeon isolated from a marine solar saltern.</title>
        <authorList>
            <person name="Han S."/>
        </authorList>
    </citation>
    <scope>NUCLEOTIDE SEQUENCE [LARGE SCALE GENOMIC DNA]</scope>
    <source>
        <strain evidence="2 3">GX10</strain>
    </source>
</reference>
<accession>A0A2I8VKH4</accession>
<dbReference type="OrthoDB" id="206077at2157"/>
<sequence length="340" mass="36474">MQIFIAGATGVIGRRLVERLTDVGHDVTGLVRDDDGAALVEARGGTARYGDVLEPESLTTAMAGAQAVVAAQTALPVKDKPTDEDWARNDRVRVEGTRNLLAAADESVQRFYFPSIVWIARLPDGSPFDEGADRHPDRATQSAADVEDLLTQAASERDFDVTILRLGFLYAPDAGHTHQMGEQLLAGDLPIVGGGPLGRRDAALSLLHADDAASAFVAAMDAEVTGLYHVVDDEPVTVADFFDAFATELDAPSPRRVPGWLARYFVGREQVNVLTKSFPTDADRFRRAVGWEPSFPTYREGLEQVVGTWATDGTIRESSTGYEWGGAGTAESLSAVMAGP</sequence>
<organism evidence="2 3">
    <name type="scientific">Salinigranum rubrum</name>
    <dbReference type="NCBI Taxonomy" id="755307"/>
    <lineage>
        <taxon>Archaea</taxon>
        <taxon>Methanobacteriati</taxon>
        <taxon>Methanobacteriota</taxon>
        <taxon>Stenosarchaea group</taxon>
        <taxon>Halobacteria</taxon>
        <taxon>Halobacteriales</taxon>
        <taxon>Haloferacaceae</taxon>
        <taxon>Salinigranum</taxon>
    </lineage>
</organism>
<evidence type="ECO:0000313" key="3">
    <source>
        <dbReference type="Proteomes" id="UP000236584"/>
    </source>
</evidence>
<dbReference type="Gene3D" id="3.40.50.720">
    <property type="entry name" value="NAD(P)-binding Rossmann-like Domain"/>
    <property type="match status" value="1"/>
</dbReference>
<dbReference type="GO" id="GO:0004029">
    <property type="term" value="F:aldehyde dehydrogenase (NAD+) activity"/>
    <property type="evidence" value="ECO:0007669"/>
    <property type="project" value="TreeGrafter"/>
</dbReference>
<evidence type="ECO:0000313" key="2">
    <source>
        <dbReference type="EMBL" id="AUV82433.1"/>
    </source>
</evidence>
<gene>
    <name evidence="2" type="ORF">C2R22_12930</name>
</gene>